<dbReference type="SUPFAM" id="SSF144083">
    <property type="entry name" value="Magnesium transport protein CorA, transmembrane region"/>
    <property type="match status" value="1"/>
</dbReference>
<feature type="transmembrane region" description="Helical" evidence="5">
    <location>
        <begin position="257"/>
        <end position="276"/>
    </location>
</feature>
<organism evidence="6">
    <name type="scientific">viral metagenome</name>
    <dbReference type="NCBI Taxonomy" id="1070528"/>
    <lineage>
        <taxon>unclassified sequences</taxon>
        <taxon>metagenomes</taxon>
        <taxon>organismal metagenomes</taxon>
    </lineage>
</organism>
<dbReference type="InterPro" id="IPR045863">
    <property type="entry name" value="CorA_TM1_TM2"/>
</dbReference>
<dbReference type="GO" id="GO:0046873">
    <property type="term" value="F:metal ion transmembrane transporter activity"/>
    <property type="evidence" value="ECO:0007669"/>
    <property type="project" value="InterPro"/>
</dbReference>
<reference evidence="6" key="1">
    <citation type="journal article" date="2020" name="Nature">
        <title>Giant virus diversity and host interactions through global metagenomics.</title>
        <authorList>
            <person name="Schulz F."/>
            <person name="Roux S."/>
            <person name="Paez-Espino D."/>
            <person name="Jungbluth S."/>
            <person name="Walsh D.A."/>
            <person name="Denef V.J."/>
            <person name="McMahon K.D."/>
            <person name="Konstantinidis K.T."/>
            <person name="Eloe-Fadrosh E.A."/>
            <person name="Kyrpides N.C."/>
            <person name="Woyke T."/>
        </authorList>
    </citation>
    <scope>NUCLEOTIDE SEQUENCE</scope>
    <source>
        <strain evidence="6">GVMAG-S-1040241-154</strain>
    </source>
</reference>
<proteinExistence type="predicted"/>
<name>A0A6C0JRZ7_9ZZZZ</name>
<dbReference type="Gene3D" id="1.20.58.340">
    <property type="entry name" value="Magnesium transport protein CorA, transmembrane region"/>
    <property type="match status" value="1"/>
</dbReference>
<evidence type="ECO:0000256" key="5">
    <source>
        <dbReference type="SAM" id="Phobius"/>
    </source>
</evidence>
<dbReference type="InterPro" id="IPR002523">
    <property type="entry name" value="MgTranspt_CorA/ZnTranspt_ZntB"/>
</dbReference>
<evidence type="ECO:0000256" key="1">
    <source>
        <dbReference type="ARBA" id="ARBA00004141"/>
    </source>
</evidence>
<dbReference type="GO" id="GO:0016020">
    <property type="term" value="C:membrane"/>
    <property type="evidence" value="ECO:0007669"/>
    <property type="project" value="UniProtKB-SubCell"/>
</dbReference>
<dbReference type="AlphaFoldDB" id="A0A6C0JRZ7"/>
<comment type="subcellular location">
    <subcellularLocation>
        <location evidence="1">Membrane</location>
        <topology evidence="1">Multi-pass membrane protein</topology>
    </subcellularLocation>
</comment>
<keyword evidence="2 5" id="KW-0812">Transmembrane</keyword>
<dbReference type="Pfam" id="PF01544">
    <property type="entry name" value="CorA"/>
    <property type="match status" value="1"/>
</dbReference>
<feature type="transmembrane region" description="Helical" evidence="5">
    <location>
        <begin position="223"/>
        <end position="245"/>
    </location>
</feature>
<dbReference type="EMBL" id="MN740684">
    <property type="protein sequence ID" value="QHU07596.1"/>
    <property type="molecule type" value="Genomic_DNA"/>
</dbReference>
<evidence type="ECO:0000256" key="4">
    <source>
        <dbReference type="ARBA" id="ARBA00023136"/>
    </source>
</evidence>
<accession>A0A6C0JRZ7</accession>
<keyword evidence="3 5" id="KW-1133">Transmembrane helix</keyword>
<protein>
    <submittedName>
        <fullName evidence="6">Uncharacterized protein</fullName>
    </submittedName>
</protein>
<evidence type="ECO:0000256" key="3">
    <source>
        <dbReference type="ARBA" id="ARBA00022989"/>
    </source>
</evidence>
<sequence>MKIINYNDINNNEINTLVIEQLLFKNSKILDDNLDKYYLIEYPVINFNKNKYDNDIFFNILNQKKFENINITIPKLILTKIIFCKVNNSNFLIKSNNYEVADTSNILTLFIKYTNTIFNDLNIFLNIISKISDLKTNISYFNSYYLVEAIDLLQTYLFYYQENINQFKNISNIFSDKNEINIKFIENLNLTYKKYITIYNLLNDNRHSVMQRIAYLETGMSRLLTIVATIFLPMTFIVSFFSMPFKNMPFKNNKYGILYVIFIIIILMIIILNYLFEDIYQNFFRFFN</sequence>
<keyword evidence="4 5" id="KW-0472">Membrane</keyword>
<evidence type="ECO:0000256" key="2">
    <source>
        <dbReference type="ARBA" id="ARBA00022692"/>
    </source>
</evidence>
<evidence type="ECO:0000313" key="6">
    <source>
        <dbReference type="EMBL" id="QHU07596.1"/>
    </source>
</evidence>